<dbReference type="AlphaFoldDB" id="M2LGN0"/>
<comment type="subcellular location">
    <subcellularLocation>
        <location evidence="1">Membrane</location>
        <topology evidence="1">Multi-pass membrane protein</topology>
    </subcellularLocation>
</comment>
<protein>
    <recommendedName>
        <fullName evidence="7">Major facilitator superfamily (MFS) profile domain-containing protein</fullName>
    </recommendedName>
</protein>
<feature type="transmembrane region" description="Helical" evidence="6">
    <location>
        <begin position="215"/>
        <end position="238"/>
    </location>
</feature>
<keyword evidence="4 6" id="KW-1133">Transmembrane helix</keyword>
<dbReference type="InterPro" id="IPR020846">
    <property type="entry name" value="MFS_dom"/>
</dbReference>
<dbReference type="GeneID" id="19117033"/>
<dbReference type="InterPro" id="IPR011701">
    <property type="entry name" value="MFS"/>
</dbReference>
<dbReference type="RefSeq" id="XP_007679414.1">
    <property type="nucleotide sequence ID" value="XM_007681224.1"/>
</dbReference>
<dbReference type="OrthoDB" id="2962993at2759"/>
<organism evidence="8 9">
    <name type="scientific">Baudoinia panamericana (strain UAMH 10762)</name>
    <name type="common">Angels' share fungus</name>
    <name type="synonym">Baudoinia compniacensis (strain UAMH 10762)</name>
    <dbReference type="NCBI Taxonomy" id="717646"/>
    <lineage>
        <taxon>Eukaryota</taxon>
        <taxon>Fungi</taxon>
        <taxon>Dikarya</taxon>
        <taxon>Ascomycota</taxon>
        <taxon>Pezizomycotina</taxon>
        <taxon>Dothideomycetes</taxon>
        <taxon>Dothideomycetidae</taxon>
        <taxon>Mycosphaerellales</taxon>
        <taxon>Teratosphaeriaceae</taxon>
        <taxon>Baudoinia</taxon>
    </lineage>
</organism>
<feature type="domain" description="Major facilitator superfamily (MFS) profile" evidence="7">
    <location>
        <begin position="55"/>
        <end position="479"/>
    </location>
</feature>
<feature type="transmembrane region" description="Helical" evidence="6">
    <location>
        <begin position="352"/>
        <end position="371"/>
    </location>
</feature>
<dbReference type="GO" id="GO:0016020">
    <property type="term" value="C:membrane"/>
    <property type="evidence" value="ECO:0007669"/>
    <property type="project" value="UniProtKB-SubCell"/>
</dbReference>
<feature type="transmembrane region" description="Helical" evidence="6">
    <location>
        <begin position="182"/>
        <end position="203"/>
    </location>
</feature>
<feature type="transmembrane region" description="Helical" evidence="6">
    <location>
        <begin position="123"/>
        <end position="141"/>
    </location>
</feature>
<keyword evidence="5 6" id="KW-0472">Membrane</keyword>
<keyword evidence="3 6" id="KW-0812">Transmembrane</keyword>
<evidence type="ECO:0000256" key="5">
    <source>
        <dbReference type="ARBA" id="ARBA00023136"/>
    </source>
</evidence>
<dbReference type="EMBL" id="KB445560">
    <property type="protein sequence ID" value="EMC93252.1"/>
    <property type="molecule type" value="Genomic_DNA"/>
</dbReference>
<feature type="transmembrane region" description="Helical" evidence="6">
    <location>
        <begin position="383"/>
        <end position="400"/>
    </location>
</feature>
<evidence type="ECO:0000313" key="9">
    <source>
        <dbReference type="Proteomes" id="UP000011761"/>
    </source>
</evidence>
<name>M2LGN0_BAUPA</name>
<feature type="transmembrane region" description="Helical" evidence="6">
    <location>
        <begin position="420"/>
        <end position="440"/>
    </location>
</feature>
<dbReference type="PROSITE" id="PS50850">
    <property type="entry name" value="MFS"/>
    <property type="match status" value="1"/>
</dbReference>
<feature type="transmembrane region" description="Helical" evidence="6">
    <location>
        <begin position="452"/>
        <end position="473"/>
    </location>
</feature>
<dbReference type="Gene3D" id="1.20.1250.20">
    <property type="entry name" value="MFS general substrate transporter like domains"/>
    <property type="match status" value="2"/>
</dbReference>
<evidence type="ECO:0000256" key="4">
    <source>
        <dbReference type="ARBA" id="ARBA00022989"/>
    </source>
</evidence>
<feature type="transmembrane region" description="Helical" evidence="6">
    <location>
        <begin position="147"/>
        <end position="170"/>
    </location>
</feature>
<dbReference type="Proteomes" id="UP000011761">
    <property type="component" value="Unassembled WGS sequence"/>
</dbReference>
<feature type="transmembrane region" description="Helical" evidence="6">
    <location>
        <begin position="51"/>
        <end position="68"/>
    </location>
</feature>
<accession>M2LGN0</accession>
<dbReference type="SUPFAM" id="SSF103473">
    <property type="entry name" value="MFS general substrate transporter"/>
    <property type="match status" value="1"/>
</dbReference>
<evidence type="ECO:0000259" key="7">
    <source>
        <dbReference type="PROSITE" id="PS50850"/>
    </source>
</evidence>
<dbReference type="HOGENOM" id="CLU_001265_0_1_1"/>
<dbReference type="PANTHER" id="PTHR43791">
    <property type="entry name" value="PERMEASE-RELATED"/>
    <property type="match status" value="1"/>
</dbReference>
<sequence>MSSSPDEMSTVEEKGAVMHTEMLSLPGLSRDDALFLASFPEDKKKKMLRKIDWRLLPVLLLLYLITYIDKANIGNAKIEGLLKDLHMSGREYNVALAIFFIPYVIFEVPSNIILKLFKRPSQYLALLVFLWGVIMTCSGLVKTYGGLVAMRFLLGLFEAGFFPGAILLISEWYLPNEVQTRIAVLYSSAATGGAFSGLLAFGISKMGGIAGFKPWRWIFIIEGCATLVAAAICFFCLIDSPALSSRWLDADEIRYLQLRQAARRITNSEEYRTKYFDWRILWDVLTDWKIVLLFFANWSQAVPNYALKFAMPSIMTGMGYKSANAQLMTIPPYACGAIMSYILARIADKKTWRMPFIVAPQLLLIVAYGILSAKAGNIKHNVGLCYFAVCLACAGLYPIFPGVSAWNVANLWGPTKRGMGIAYLIAVGNIGGLIGSFIYIDKEAPKYPTGYGTSLGFAAAGIAACFVLEYALWTINKKNEKVSEDEIRAMYTDEKLERMGDKSPLYRYAL</sequence>
<evidence type="ECO:0000256" key="6">
    <source>
        <dbReference type="SAM" id="Phobius"/>
    </source>
</evidence>
<feature type="transmembrane region" description="Helical" evidence="6">
    <location>
        <begin position="92"/>
        <end position="114"/>
    </location>
</feature>
<reference evidence="8 9" key="1">
    <citation type="journal article" date="2012" name="PLoS Pathog.">
        <title>Diverse lifestyles and strategies of plant pathogenesis encoded in the genomes of eighteen Dothideomycetes fungi.</title>
        <authorList>
            <person name="Ohm R.A."/>
            <person name="Feau N."/>
            <person name="Henrissat B."/>
            <person name="Schoch C.L."/>
            <person name="Horwitz B.A."/>
            <person name="Barry K.W."/>
            <person name="Condon B.J."/>
            <person name="Copeland A.C."/>
            <person name="Dhillon B."/>
            <person name="Glaser F."/>
            <person name="Hesse C.N."/>
            <person name="Kosti I."/>
            <person name="LaButti K."/>
            <person name="Lindquist E.A."/>
            <person name="Lucas S."/>
            <person name="Salamov A.A."/>
            <person name="Bradshaw R.E."/>
            <person name="Ciuffetti L."/>
            <person name="Hamelin R.C."/>
            <person name="Kema G.H.J."/>
            <person name="Lawrence C."/>
            <person name="Scott J.A."/>
            <person name="Spatafora J.W."/>
            <person name="Turgeon B.G."/>
            <person name="de Wit P.J.G.M."/>
            <person name="Zhong S."/>
            <person name="Goodwin S.B."/>
            <person name="Grigoriev I.V."/>
        </authorList>
    </citation>
    <scope>NUCLEOTIDE SEQUENCE [LARGE SCALE GENOMIC DNA]</scope>
    <source>
        <strain evidence="8 9">UAMH 10762</strain>
    </source>
</reference>
<gene>
    <name evidence="8" type="ORF">BAUCODRAFT_76543</name>
</gene>
<evidence type="ECO:0000313" key="8">
    <source>
        <dbReference type="EMBL" id="EMC93252.1"/>
    </source>
</evidence>
<dbReference type="FunFam" id="1.20.1250.20:FF:000034">
    <property type="entry name" value="MFS general substrate transporter"/>
    <property type="match status" value="1"/>
</dbReference>
<evidence type="ECO:0000256" key="3">
    <source>
        <dbReference type="ARBA" id="ARBA00022692"/>
    </source>
</evidence>
<dbReference type="Pfam" id="PF07690">
    <property type="entry name" value="MFS_1"/>
    <property type="match status" value="1"/>
</dbReference>
<feature type="transmembrane region" description="Helical" evidence="6">
    <location>
        <begin position="327"/>
        <end position="346"/>
    </location>
</feature>
<proteinExistence type="predicted"/>
<dbReference type="GO" id="GO:0022857">
    <property type="term" value="F:transmembrane transporter activity"/>
    <property type="evidence" value="ECO:0007669"/>
    <property type="project" value="InterPro"/>
</dbReference>
<dbReference type="FunFam" id="1.20.1250.20:FF:000364">
    <property type="entry name" value="MFS general substrate transporter"/>
    <property type="match status" value="1"/>
</dbReference>
<evidence type="ECO:0000256" key="1">
    <source>
        <dbReference type="ARBA" id="ARBA00004141"/>
    </source>
</evidence>
<evidence type="ECO:0000256" key="2">
    <source>
        <dbReference type="ARBA" id="ARBA00022448"/>
    </source>
</evidence>
<dbReference type="PANTHER" id="PTHR43791:SF79">
    <property type="entry name" value="MAJOR FACILITATOR SUPERFAMILY (MFS) PROFILE DOMAIN-CONTAINING PROTEIN"/>
    <property type="match status" value="1"/>
</dbReference>
<dbReference type="eggNOG" id="KOG2533">
    <property type="taxonomic scope" value="Eukaryota"/>
</dbReference>
<dbReference type="InterPro" id="IPR036259">
    <property type="entry name" value="MFS_trans_sf"/>
</dbReference>
<keyword evidence="2" id="KW-0813">Transport</keyword>
<dbReference type="OMA" id="NMILHKF"/>
<keyword evidence="9" id="KW-1185">Reference proteome</keyword>
<dbReference type="KEGG" id="bcom:BAUCODRAFT_76543"/>